<dbReference type="AlphaFoldDB" id="A0A5N6JQR1"/>
<keyword evidence="2" id="KW-1185">Reference proteome</keyword>
<accession>A0A5N6JQR1</accession>
<evidence type="ECO:0000313" key="1">
    <source>
        <dbReference type="EMBL" id="KAB8290386.1"/>
    </source>
</evidence>
<sequence length="239" mass="26387">MVHFVAGGHIAIEPYAKIIQFRATVVVPNALTVIQAIGVQAFFPALEPASSTAILQNVIANMGSTERALHGAHHNVYPGDIVASGFVLMDDSEQWVGLTKPNQWFMEWRVRRGEEGMTKEEADFSGNTTMDLSAYPDVEDFTQVCNIQIIPYFPIPEPNTVQAILAFELYRNAEWEVGPLVWSNIDIQTNGTNTVWCSVDKFLVEGVTITDIGSVHVYPAITGITCFFTGFTLTEFPAI</sequence>
<name>A0A5N6JQR1_MONLA</name>
<dbReference type="Proteomes" id="UP000326757">
    <property type="component" value="Unassembled WGS sequence"/>
</dbReference>
<comment type="caution">
    <text evidence="1">The sequence shown here is derived from an EMBL/GenBank/DDBJ whole genome shotgun (WGS) entry which is preliminary data.</text>
</comment>
<protein>
    <submittedName>
        <fullName evidence="1">Uncharacterized protein</fullName>
    </submittedName>
</protein>
<reference evidence="1 2" key="1">
    <citation type="submission" date="2019-06" db="EMBL/GenBank/DDBJ databases">
        <title>Genome Sequence of the Brown Rot Fungal Pathogen Monilinia laxa.</title>
        <authorList>
            <person name="De Miccolis Angelini R.M."/>
            <person name="Landi L."/>
            <person name="Abate D."/>
            <person name="Pollastro S."/>
            <person name="Romanazzi G."/>
            <person name="Faretra F."/>
        </authorList>
    </citation>
    <scope>NUCLEOTIDE SEQUENCE [LARGE SCALE GENOMIC DNA]</scope>
    <source>
        <strain evidence="1 2">Mlax316</strain>
    </source>
</reference>
<dbReference type="OrthoDB" id="3360643at2759"/>
<evidence type="ECO:0000313" key="2">
    <source>
        <dbReference type="Proteomes" id="UP000326757"/>
    </source>
</evidence>
<organism evidence="1 2">
    <name type="scientific">Monilinia laxa</name>
    <name type="common">Brown rot fungus</name>
    <name type="synonym">Sclerotinia laxa</name>
    <dbReference type="NCBI Taxonomy" id="61186"/>
    <lineage>
        <taxon>Eukaryota</taxon>
        <taxon>Fungi</taxon>
        <taxon>Dikarya</taxon>
        <taxon>Ascomycota</taxon>
        <taxon>Pezizomycotina</taxon>
        <taxon>Leotiomycetes</taxon>
        <taxon>Helotiales</taxon>
        <taxon>Sclerotiniaceae</taxon>
        <taxon>Monilinia</taxon>
    </lineage>
</organism>
<proteinExistence type="predicted"/>
<gene>
    <name evidence="1" type="ORF">EYC80_010819</name>
</gene>
<dbReference type="EMBL" id="VIGI01000017">
    <property type="protein sequence ID" value="KAB8290386.1"/>
    <property type="molecule type" value="Genomic_DNA"/>
</dbReference>